<sequence>MCACVRACMALINIRCAMQMVWHFFLKSNLSSMPYYHTCTHTFPSDN</sequence>
<reference evidence="1" key="2">
    <citation type="journal article" date="2015" name="Fish Shellfish Immunol.">
        <title>Early steps in the European eel (Anguilla anguilla)-Vibrio vulnificus interaction in the gills: Role of the RtxA13 toxin.</title>
        <authorList>
            <person name="Callol A."/>
            <person name="Pajuelo D."/>
            <person name="Ebbesson L."/>
            <person name="Teles M."/>
            <person name="MacKenzie S."/>
            <person name="Amaro C."/>
        </authorList>
    </citation>
    <scope>NUCLEOTIDE SEQUENCE</scope>
</reference>
<accession>A0A0E9QW82</accession>
<reference evidence="1" key="1">
    <citation type="submission" date="2014-11" db="EMBL/GenBank/DDBJ databases">
        <authorList>
            <person name="Amaro Gonzalez C."/>
        </authorList>
    </citation>
    <scope>NUCLEOTIDE SEQUENCE</scope>
</reference>
<proteinExistence type="predicted"/>
<organism evidence="1">
    <name type="scientific">Anguilla anguilla</name>
    <name type="common">European freshwater eel</name>
    <name type="synonym">Muraena anguilla</name>
    <dbReference type="NCBI Taxonomy" id="7936"/>
    <lineage>
        <taxon>Eukaryota</taxon>
        <taxon>Metazoa</taxon>
        <taxon>Chordata</taxon>
        <taxon>Craniata</taxon>
        <taxon>Vertebrata</taxon>
        <taxon>Euteleostomi</taxon>
        <taxon>Actinopterygii</taxon>
        <taxon>Neopterygii</taxon>
        <taxon>Teleostei</taxon>
        <taxon>Anguilliformes</taxon>
        <taxon>Anguillidae</taxon>
        <taxon>Anguilla</taxon>
    </lineage>
</organism>
<dbReference type="AlphaFoldDB" id="A0A0E9QW82"/>
<name>A0A0E9QW82_ANGAN</name>
<dbReference type="EMBL" id="GBXM01087860">
    <property type="protein sequence ID" value="JAH20717.1"/>
    <property type="molecule type" value="Transcribed_RNA"/>
</dbReference>
<evidence type="ECO:0000313" key="1">
    <source>
        <dbReference type="EMBL" id="JAH20717.1"/>
    </source>
</evidence>
<protein>
    <submittedName>
        <fullName evidence="1">Uncharacterized protein</fullName>
    </submittedName>
</protein>